<dbReference type="AlphaFoldDB" id="A0A6A2WDR6"/>
<dbReference type="PANTHER" id="PTHR46245">
    <property type="entry name" value="B3 DOMAIN-CONTAINING PROTEIN OS07G0563300"/>
    <property type="match status" value="1"/>
</dbReference>
<dbReference type="EMBL" id="VEPZ02001765">
    <property type="protein sequence ID" value="KAE8656552.1"/>
    <property type="molecule type" value="Genomic_DNA"/>
</dbReference>
<protein>
    <submittedName>
        <fullName evidence="1">Uncharacterized protein</fullName>
    </submittedName>
</protein>
<accession>A0A6A2WDR6</accession>
<keyword evidence="2" id="KW-1185">Reference proteome</keyword>
<comment type="caution">
    <text evidence="1">The sequence shown here is derived from an EMBL/GenBank/DDBJ whole genome shotgun (WGS) entry which is preliminary data.</text>
</comment>
<gene>
    <name evidence="1" type="ORF">F3Y22_tig00117000pilonHSYRG00313</name>
</gene>
<evidence type="ECO:0000313" key="1">
    <source>
        <dbReference type="EMBL" id="KAE8656552.1"/>
    </source>
</evidence>
<organism evidence="1 2">
    <name type="scientific">Hibiscus syriacus</name>
    <name type="common">Rose of Sharon</name>
    <dbReference type="NCBI Taxonomy" id="106335"/>
    <lineage>
        <taxon>Eukaryota</taxon>
        <taxon>Viridiplantae</taxon>
        <taxon>Streptophyta</taxon>
        <taxon>Embryophyta</taxon>
        <taxon>Tracheophyta</taxon>
        <taxon>Spermatophyta</taxon>
        <taxon>Magnoliopsida</taxon>
        <taxon>eudicotyledons</taxon>
        <taxon>Gunneridae</taxon>
        <taxon>Pentapetalae</taxon>
        <taxon>rosids</taxon>
        <taxon>malvids</taxon>
        <taxon>Malvales</taxon>
        <taxon>Malvaceae</taxon>
        <taxon>Malvoideae</taxon>
        <taxon>Hibiscus</taxon>
    </lineage>
</organism>
<dbReference type="PANTHER" id="PTHR46245:SF10">
    <property type="entry name" value="B3 DOMAIN-CONTAINING TRANSCRIPTION FACTOR VAL3"/>
    <property type="match status" value="1"/>
</dbReference>
<sequence length="224" mass="24275">MNENLKPGRLDIKEKRNAGINFDEHHRSCLSKFQQSSLKDEPSNPPFGLVVPYTSPDEANGQIEIFDTHLRPSPQPPPAKQFDSALQNGIDLSRYSYTSVMDNEAKTSNGISMHGDVSASKDKTADILYNYLKIAQDAPILGKPTIFAADTMGSSCLATQELTAKPLENLLLQCNPDASKKMKAVKPEPENVDALEGVDTLANLAILGEGDALPASSQVTTKHP</sequence>
<reference evidence="1" key="1">
    <citation type="submission" date="2019-09" db="EMBL/GenBank/DDBJ databases">
        <title>Draft genome information of white flower Hibiscus syriacus.</title>
        <authorList>
            <person name="Kim Y.-M."/>
        </authorList>
    </citation>
    <scope>NUCLEOTIDE SEQUENCE [LARGE SCALE GENOMIC DNA]</scope>
    <source>
        <strain evidence="1">YM2019G1</strain>
    </source>
</reference>
<name>A0A6A2WDR6_HIBSY</name>
<dbReference type="Proteomes" id="UP000436088">
    <property type="component" value="Unassembled WGS sequence"/>
</dbReference>
<evidence type="ECO:0000313" key="2">
    <source>
        <dbReference type="Proteomes" id="UP000436088"/>
    </source>
</evidence>
<proteinExistence type="predicted"/>